<dbReference type="KEGG" id="psoj:PHYSODRAFT_473147"/>
<proteinExistence type="predicted"/>
<evidence type="ECO:0000313" key="1">
    <source>
        <dbReference type="EMBL" id="EGZ26521.1"/>
    </source>
</evidence>
<sequence length="173" mass="19703">INLSSFIPVNTQKARATAVGAFKRMLEDEQVSLEYLQASLESDSTGKRLIATMDRFGYYLVTNEGKKGKLARNTAVSYYRNVKLWLFDLYPHVRKTTELQLLKQSKTLDKHCLKREKGGFINKAPPCTKEDLRALTDFVYSTARVNSDYQGATLGCLMWHCFGRSSDLGYIQK</sequence>
<reference evidence="1 2" key="1">
    <citation type="journal article" date="2006" name="Science">
        <title>Phytophthora genome sequences uncover evolutionary origins and mechanisms of pathogenesis.</title>
        <authorList>
            <person name="Tyler B.M."/>
            <person name="Tripathy S."/>
            <person name="Zhang X."/>
            <person name="Dehal P."/>
            <person name="Jiang R.H."/>
            <person name="Aerts A."/>
            <person name="Arredondo F.D."/>
            <person name="Baxter L."/>
            <person name="Bensasson D."/>
            <person name="Beynon J.L."/>
            <person name="Chapman J."/>
            <person name="Damasceno C.M."/>
            <person name="Dorrance A.E."/>
            <person name="Dou D."/>
            <person name="Dickerman A.W."/>
            <person name="Dubchak I.L."/>
            <person name="Garbelotto M."/>
            <person name="Gijzen M."/>
            <person name="Gordon S.G."/>
            <person name="Govers F."/>
            <person name="Grunwald N.J."/>
            <person name="Huang W."/>
            <person name="Ivors K.L."/>
            <person name="Jones R.W."/>
            <person name="Kamoun S."/>
            <person name="Krampis K."/>
            <person name="Lamour K.H."/>
            <person name="Lee M.K."/>
            <person name="McDonald W.H."/>
            <person name="Medina M."/>
            <person name="Meijer H.J."/>
            <person name="Nordberg E.K."/>
            <person name="Maclean D.J."/>
            <person name="Ospina-Giraldo M.D."/>
            <person name="Morris P.F."/>
            <person name="Phuntumart V."/>
            <person name="Putnam N.H."/>
            <person name="Rash S."/>
            <person name="Rose J.K."/>
            <person name="Sakihama Y."/>
            <person name="Salamov A.A."/>
            <person name="Savidor A."/>
            <person name="Scheuring C.F."/>
            <person name="Smith B.M."/>
            <person name="Sobral B.W."/>
            <person name="Terry A."/>
            <person name="Torto-Alalibo T.A."/>
            <person name="Win J."/>
            <person name="Xu Z."/>
            <person name="Zhang H."/>
            <person name="Grigoriev I.V."/>
            <person name="Rokhsar D.S."/>
            <person name="Boore J.L."/>
        </authorList>
    </citation>
    <scope>NUCLEOTIDE SEQUENCE [LARGE SCALE GENOMIC DNA]</scope>
    <source>
        <strain evidence="1 2">P6497</strain>
    </source>
</reference>
<dbReference type="GeneID" id="20654315"/>
<dbReference type="InParanoid" id="G4YGI6"/>
<dbReference type="AlphaFoldDB" id="G4YGI6"/>
<feature type="non-terminal residue" evidence="1">
    <location>
        <position position="1"/>
    </location>
</feature>
<accession>G4YGI6</accession>
<dbReference type="Proteomes" id="UP000002640">
    <property type="component" value="Unassembled WGS sequence"/>
</dbReference>
<dbReference type="STRING" id="1094619.G4YGI6"/>
<evidence type="ECO:0000313" key="2">
    <source>
        <dbReference type="Proteomes" id="UP000002640"/>
    </source>
</evidence>
<name>G4YGI6_PHYSP</name>
<dbReference type="RefSeq" id="XP_009513796.1">
    <property type="nucleotide sequence ID" value="XM_009515501.1"/>
</dbReference>
<gene>
    <name evidence="1" type="ORF">PHYSODRAFT_473147</name>
</gene>
<keyword evidence="2" id="KW-1185">Reference proteome</keyword>
<protein>
    <submittedName>
        <fullName evidence="1">Uncharacterized protein</fullName>
    </submittedName>
</protein>
<dbReference type="EMBL" id="JH159151">
    <property type="protein sequence ID" value="EGZ26521.1"/>
    <property type="molecule type" value="Genomic_DNA"/>
</dbReference>
<organism evidence="1 2">
    <name type="scientific">Phytophthora sojae (strain P6497)</name>
    <name type="common">Soybean stem and root rot agent</name>
    <name type="synonym">Phytophthora megasperma f. sp. glycines</name>
    <dbReference type="NCBI Taxonomy" id="1094619"/>
    <lineage>
        <taxon>Eukaryota</taxon>
        <taxon>Sar</taxon>
        <taxon>Stramenopiles</taxon>
        <taxon>Oomycota</taxon>
        <taxon>Peronosporomycetes</taxon>
        <taxon>Peronosporales</taxon>
        <taxon>Peronosporaceae</taxon>
        <taxon>Phytophthora</taxon>
    </lineage>
</organism>